<keyword evidence="13" id="KW-1185">Reference proteome</keyword>
<evidence type="ECO:0000256" key="9">
    <source>
        <dbReference type="SAM" id="MobiDB-lite"/>
    </source>
</evidence>
<evidence type="ECO:0000256" key="2">
    <source>
        <dbReference type="ARBA" id="ARBA00022525"/>
    </source>
</evidence>
<dbReference type="InterPro" id="IPR050440">
    <property type="entry name" value="Laminin/Netrin_ECM"/>
</dbReference>
<evidence type="ECO:0000313" key="13">
    <source>
        <dbReference type="Proteomes" id="UP000075883"/>
    </source>
</evidence>
<dbReference type="InterPro" id="IPR002049">
    <property type="entry name" value="LE_dom"/>
</dbReference>
<dbReference type="EMBL" id="AXCM01000367">
    <property type="status" value="NOT_ANNOTATED_CDS"/>
    <property type="molecule type" value="Genomic_DNA"/>
</dbReference>
<evidence type="ECO:0000256" key="8">
    <source>
        <dbReference type="PROSITE-ProRule" id="PRU00460"/>
    </source>
</evidence>
<feature type="domain" description="Laminin EGF-like" evidence="10">
    <location>
        <begin position="14"/>
        <end position="63"/>
    </location>
</feature>
<dbReference type="SMART" id="SM00643">
    <property type="entry name" value="C345C"/>
    <property type="match status" value="1"/>
</dbReference>
<reference evidence="13" key="1">
    <citation type="submission" date="2013-09" db="EMBL/GenBank/DDBJ databases">
        <title>The Genome Sequence of Anopheles culicifacies species A.</title>
        <authorList>
            <consortium name="The Broad Institute Genomics Platform"/>
            <person name="Neafsey D.E."/>
            <person name="Besansky N."/>
            <person name="Howell P."/>
            <person name="Walton C."/>
            <person name="Young S.K."/>
            <person name="Zeng Q."/>
            <person name="Gargeya S."/>
            <person name="Fitzgerald M."/>
            <person name="Haas B."/>
            <person name="Abouelleil A."/>
            <person name="Allen A.W."/>
            <person name="Alvarado L."/>
            <person name="Arachchi H.M."/>
            <person name="Berlin A.M."/>
            <person name="Chapman S.B."/>
            <person name="Gainer-Dewar J."/>
            <person name="Goldberg J."/>
            <person name="Griggs A."/>
            <person name="Gujja S."/>
            <person name="Hansen M."/>
            <person name="Howarth C."/>
            <person name="Imamovic A."/>
            <person name="Ireland A."/>
            <person name="Larimer J."/>
            <person name="McCowan C."/>
            <person name="Murphy C."/>
            <person name="Pearson M."/>
            <person name="Poon T.W."/>
            <person name="Priest M."/>
            <person name="Roberts A."/>
            <person name="Saif S."/>
            <person name="Shea T."/>
            <person name="Sisk P."/>
            <person name="Sykes S."/>
            <person name="Wortman J."/>
            <person name="Nusbaum C."/>
            <person name="Birren B."/>
        </authorList>
    </citation>
    <scope>NUCLEOTIDE SEQUENCE [LARGE SCALE GENOMIC DNA]</scope>
    <source>
        <strain evidence="13">A-37</strain>
    </source>
</reference>
<dbReference type="PROSITE" id="PS01248">
    <property type="entry name" value="EGF_LAM_1"/>
    <property type="match status" value="1"/>
</dbReference>
<dbReference type="AlphaFoldDB" id="A0A182M2X1"/>
<dbReference type="GO" id="GO:0016358">
    <property type="term" value="P:dendrite development"/>
    <property type="evidence" value="ECO:0007669"/>
    <property type="project" value="TreeGrafter"/>
</dbReference>
<dbReference type="PANTHER" id="PTHR10574:SF365">
    <property type="entry name" value="NETRIN-A-RELATED"/>
    <property type="match status" value="1"/>
</dbReference>
<organism evidence="12 13">
    <name type="scientific">Anopheles culicifacies</name>
    <dbReference type="NCBI Taxonomy" id="139723"/>
    <lineage>
        <taxon>Eukaryota</taxon>
        <taxon>Metazoa</taxon>
        <taxon>Ecdysozoa</taxon>
        <taxon>Arthropoda</taxon>
        <taxon>Hexapoda</taxon>
        <taxon>Insecta</taxon>
        <taxon>Pterygota</taxon>
        <taxon>Neoptera</taxon>
        <taxon>Endopterygota</taxon>
        <taxon>Diptera</taxon>
        <taxon>Nematocera</taxon>
        <taxon>Culicoidea</taxon>
        <taxon>Culicidae</taxon>
        <taxon>Anophelinae</taxon>
        <taxon>Anopheles</taxon>
        <taxon>culicifacies species complex</taxon>
    </lineage>
</organism>
<evidence type="ECO:0000256" key="4">
    <source>
        <dbReference type="ARBA" id="ARBA00022737"/>
    </source>
</evidence>
<feature type="disulfide bond" evidence="8">
    <location>
        <begin position="35"/>
        <end position="44"/>
    </location>
</feature>
<evidence type="ECO:0000259" key="11">
    <source>
        <dbReference type="PROSITE" id="PS50189"/>
    </source>
</evidence>
<feature type="disulfide bond" evidence="8">
    <location>
        <begin position="14"/>
        <end position="26"/>
    </location>
</feature>
<evidence type="ECO:0000256" key="1">
    <source>
        <dbReference type="ARBA" id="ARBA00004613"/>
    </source>
</evidence>
<dbReference type="GO" id="GO:0008045">
    <property type="term" value="P:motor neuron axon guidance"/>
    <property type="evidence" value="ECO:0007669"/>
    <property type="project" value="TreeGrafter"/>
</dbReference>
<proteinExistence type="predicted"/>
<dbReference type="PROSITE" id="PS50027">
    <property type="entry name" value="EGF_LAM_2"/>
    <property type="match status" value="1"/>
</dbReference>
<dbReference type="PROSITE" id="PS50189">
    <property type="entry name" value="NTR"/>
    <property type="match status" value="1"/>
</dbReference>
<dbReference type="FunFam" id="2.10.25.10:FF:000048">
    <property type="entry name" value="Netrin 3"/>
    <property type="match status" value="1"/>
</dbReference>
<dbReference type="SMART" id="SM00180">
    <property type="entry name" value="EGF_Lam"/>
    <property type="match status" value="1"/>
</dbReference>
<dbReference type="Gene3D" id="2.40.50.120">
    <property type="match status" value="1"/>
</dbReference>
<dbReference type="GO" id="GO:0005604">
    <property type="term" value="C:basement membrane"/>
    <property type="evidence" value="ECO:0007669"/>
    <property type="project" value="TreeGrafter"/>
</dbReference>
<evidence type="ECO:0008006" key="14">
    <source>
        <dbReference type="Google" id="ProtNLM"/>
    </source>
</evidence>
<dbReference type="InterPro" id="IPR001134">
    <property type="entry name" value="Netrin_domain"/>
</dbReference>
<dbReference type="GO" id="GO:0005576">
    <property type="term" value="C:extracellular region"/>
    <property type="evidence" value="ECO:0007669"/>
    <property type="project" value="UniProtKB-SubCell"/>
</dbReference>
<evidence type="ECO:0000256" key="5">
    <source>
        <dbReference type="ARBA" id="ARBA00023157"/>
    </source>
</evidence>
<dbReference type="SUPFAM" id="SSF57196">
    <property type="entry name" value="EGF/Laminin"/>
    <property type="match status" value="1"/>
</dbReference>
<dbReference type="CDD" id="cd03579">
    <property type="entry name" value="NTR_netrin-1_like"/>
    <property type="match status" value="1"/>
</dbReference>
<feature type="compositionally biased region" description="Low complexity" evidence="9">
    <location>
        <begin position="155"/>
        <end position="171"/>
    </location>
</feature>
<feature type="domain" description="NTR" evidence="11">
    <location>
        <begin position="106"/>
        <end position="276"/>
    </location>
</feature>
<dbReference type="VEuPathDB" id="VectorBase:ACUA008128"/>
<sequence length="277" mass="31159">MWTWSSVEFYGTACDCHPIGSSGKTCNHTTGQCPCKDGVTGLTCNRCARGYQQSRSHIAPCIKIPRVINMVHSQNTAPEENHQYAVSSGNHEPEAPSYRMHAGRECGKCKITTKRLNLNKFCKRDYAIMAKVIGKDTKPDNGITKGSTGSGNIGPNQHPYQQPYQPPSQRYRNSPPEDAVVQFHLSVQKVFKRSRNPVSPLAKASKWSDVPYIVSAHDLDCRCPKLKVHRSYLILGNDSEGPTGMLGVGPRSILIEWRDEWHRRLRKFQRQADRTCH</sequence>
<dbReference type="EnsemblMetazoa" id="ACUA008128-RA">
    <property type="protein sequence ID" value="ACUA008128-PA"/>
    <property type="gene ID" value="ACUA008128"/>
</dbReference>
<keyword evidence="5 8" id="KW-1015">Disulfide bond</keyword>
<keyword evidence="6" id="KW-0325">Glycoprotein</keyword>
<keyword evidence="3" id="KW-0732">Signal</keyword>
<reference evidence="12" key="2">
    <citation type="submission" date="2020-05" db="UniProtKB">
        <authorList>
            <consortium name="EnsemblMetazoa"/>
        </authorList>
    </citation>
    <scope>IDENTIFICATION</scope>
    <source>
        <strain evidence="12">A-37</strain>
    </source>
</reference>
<dbReference type="Pfam" id="PF00053">
    <property type="entry name" value="EGF_laminin"/>
    <property type="match status" value="1"/>
</dbReference>
<dbReference type="GO" id="GO:0009888">
    <property type="term" value="P:tissue development"/>
    <property type="evidence" value="ECO:0007669"/>
    <property type="project" value="TreeGrafter"/>
</dbReference>
<feature type="disulfide bond" evidence="8">
    <location>
        <begin position="47"/>
        <end position="61"/>
    </location>
</feature>
<protein>
    <recommendedName>
        <fullName evidence="14">Netrin-1</fullName>
    </recommendedName>
</protein>
<dbReference type="InterPro" id="IPR018933">
    <property type="entry name" value="Netrin_module_non-TIMP"/>
</dbReference>
<accession>A0A182M2X1</accession>
<evidence type="ECO:0000256" key="3">
    <source>
        <dbReference type="ARBA" id="ARBA00022729"/>
    </source>
</evidence>
<name>A0A182M2X1_9DIPT</name>
<dbReference type="PANTHER" id="PTHR10574">
    <property type="entry name" value="NETRIN/LAMININ-RELATED"/>
    <property type="match status" value="1"/>
</dbReference>
<feature type="region of interest" description="Disordered" evidence="9">
    <location>
        <begin position="136"/>
        <end position="174"/>
    </location>
</feature>
<dbReference type="Gene3D" id="2.10.25.10">
    <property type="entry name" value="Laminin"/>
    <property type="match status" value="1"/>
</dbReference>
<dbReference type="SUPFAM" id="SSF50242">
    <property type="entry name" value="TIMP-like"/>
    <property type="match status" value="2"/>
</dbReference>
<keyword evidence="4" id="KW-0677">Repeat</keyword>
<feature type="disulfide bond" evidence="8">
    <location>
        <begin position="16"/>
        <end position="33"/>
    </location>
</feature>
<dbReference type="CDD" id="cd00055">
    <property type="entry name" value="EGF_Lam"/>
    <property type="match status" value="1"/>
</dbReference>
<keyword evidence="2" id="KW-0964">Secreted</keyword>
<dbReference type="InterPro" id="IPR008993">
    <property type="entry name" value="TIMP-like_OB-fold"/>
</dbReference>
<evidence type="ECO:0000256" key="6">
    <source>
        <dbReference type="ARBA" id="ARBA00023180"/>
    </source>
</evidence>
<keyword evidence="7 8" id="KW-0424">Laminin EGF-like domain</keyword>
<evidence type="ECO:0000256" key="7">
    <source>
        <dbReference type="ARBA" id="ARBA00023292"/>
    </source>
</evidence>
<dbReference type="STRING" id="139723.A0A182M2X1"/>
<dbReference type="Pfam" id="PF01759">
    <property type="entry name" value="NTR"/>
    <property type="match status" value="1"/>
</dbReference>
<dbReference type="GO" id="GO:0009887">
    <property type="term" value="P:animal organ morphogenesis"/>
    <property type="evidence" value="ECO:0007669"/>
    <property type="project" value="TreeGrafter"/>
</dbReference>
<evidence type="ECO:0000259" key="10">
    <source>
        <dbReference type="PROSITE" id="PS50027"/>
    </source>
</evidence>
<comment type="subcellular location">
    <subcellularLocation>
        <location evidence="1">Secreted</location>
    </subcellularLocation>
</comment>
<dbReference type="Proteomes" id="UP000075883">
    <property type="component" value="Unassembled WGS sequence"/>
</dbReference>
<evidence type="ECO:0000313" key="12">
    <source>
        <dbReference type="EnsemblMetazoa" id="ACUA008128-PA"/>
    </source>
</evidence>